<dbReference type="AlphaFoldDB" id="A0A2H9TPZ9"/>
<feature type="transmembrane region" description="Helical" evidence="1">
    <location>
        <begin position="114"/>
        <end position="132"/>
    </location>
</feature>
<keyword evidence="1" id="KW-1133">Transmembrane helix</keyword>
<keyword evidence="1" id="KW-0812">Transmembrane</keyword>
<dbReference type="Proteomes" id="UP000240830">
    <property type="component" value="Unassembled WGS sequence"/>
</dbReference>
<evidence type="ECO:0000313" key="2">
    <source>
        <dbReference type="EMBL" id="PJF19827.1"/>
    </source>
</evidence>
<evidence type="ECO:0000256" key="1">
    <source>
        <dbReference type="SAM" id="Phobius"/>
    </source>
</evidence>
<sequence>HRGAHYVYASLSMSDDVYYCCSINPSVAVPEPTSRIRETEKLTLEEERMWDFSVVAVGVIWLYILLLAMLKYRAAYHRKIRKISDSATSLSRLQSYLEEVNILEAKMLPVSNRIFSAIWSFSCLVVVCILFPKDFAFGYASSWFMSTLPHVCVDEEVRRRLLLAGVKDFVYNGRRYRVLEIEAFYSVLYGEDDSILHYPTRDLPGLVVPEDGQTGLP</sequence>
<name>A0A2H9TPZ9_9FUNG</name>
<protein>
    <submittedName>
        <fullName evidence="2">Uncharacterized protein</fullName>
    </submittedName>
</protein>
<organism evidence="2 3">
    <name type="scientific">Paramicrosporidium saccamoebae</name>
    <dbReference type="NCBI Taxonomy" id="1246581"/>
    <lineage>
        <taxon>Eukaryota</taxon>
        <taxon>Fungi</taxon>
        <taxon>Fungi incertae sedis</taxon>
        <taxon>Cryptomycota</taxon>
        <taxon>Cryptomycota incertae sedis</taxon>
        <taxon>Paramicrosporidium</taxon>
    </lineage>
</organism>
<keyword evidence="1" id="KW-0472">Membrane</keyword>
<feature type="non-terminal residue" evidence="2">
    <location>
        <position position="1"/>
    </location>
</feature>
<reference evidence="2 3" key="1">
    <citation type="submission" date="2016-10" db="EMBL/GenBank/DDBJ databases">
        <title>The genome of Paramicrosporidium saccamoebae is the missing link in understanding Cryptomycota and Microsporidia evolution.</title>
        <authorList>
            <person name="Quandt C.A."/>
            <person name="Beaudet D."/>
            <person name="Corsaro D."/>
            <person name="Michel R."/>
            <person name="Corradi N."/>
            <person name="James T."/>
        </authorList>
    </citation>
    <scope>NUCLEOTIDE SEQUENCE [LARGE SCALE GENOMIC DNA]</scope>
    <source>
        <strain evidence="2 3">KSL3</strain>
    </source>
</reference>
<gene>
    <name evidence="2" type="ORF">PSACC_00357</name>
</gene>
<keyword evidence="3" id="KW-1185">Reference proteome</keyword>
<dbReference type="EMBL" id="MTSL01000040">
    <property type="protein sequence ID" value="PJF19827.1"/>
    <property type="molecule type" value="Genomic_DNA"/>
</dbReference>
<accession>A0A2H9TPZ9</accession>
<proteinExistence type="predicted"/>
<evidence type="ECO:0000313" key="3">
    <source>
        <dbReference type="Proteomes" id="UP000240830"/>
    </source>
</evidence>
<feature type="transmembrane region" description="Helical" evidence="1">
    <location>
        <begin position="52"/>
        <end position="72"/>
    </location>
</feature>
<comment type="caution">
    <text evidence="2">The sequence shown here is derived from an EMBL/GenBank/DDBJ whole genome shotgun (WGS) entry which is preliminary data.</text>
</comment>